<dbReference type="InterPro" id="IPR013106">
    <property type="entry name" value="Ig_V-set"/>
</dbReference>
<keyword evidence="1" id="KW-0732">Signal</keyword>
<evidence type="ECO:0000256" key="1">
    <source>
        <dbReference type="ARBA" id="ARBA00022729"/>
    </source>
</evidence>
<dbReference type="InterPro" id="IPR050413">
    <property type="entry name" value="TCR_beta_variable"/>
</dbReference>
<dbReference type="PANTHER" id="PTHR23268">
    <property type="entry name" value="T-CELL RECEPTOR BETA CHAIN"/>
    <property type="match status" value="1"/>
</dbReference>
<name>A0AAQ5YCE6_AMPOC</name>
<feature type="domain" description="Ig-like" evidence="3">
    <location>
        <begin position="25"/>
        <end position="131"/>
    </location>
</feature>
<dbReference type="GO" id="GO:0007166">
    <property type="term" value="P:cell surface receptor signaling pathway"/>
    <property type="evidence" value="ECO:0007669"/>
    <property type="project" value="TreeGrafter"/>
</dbReference>
<dbReference type="InterPro" id="IPR036179">
    <property type="entry name" value="Ig-like_dom_sf"/>
</dbReference>
<dbReference type="GeneTree" id="ENSGT00940000166007"/>
<proteinExistence type="predicted"/>
<dbReference type="PROSITE" id="PS50835">
    <property type="entry name" value="IG_LIKE"/>
    <property type="match status" value="1"/>
</dbReference>
<dbReference type="GO" id="GO:0002376">
    <property type="term" value="P:immune system process"/>
    <property type="evidence" value="ECO:0007669"/>
    <property type="project" value="UniProtKB-KW"/>
</dbReference>
<evidence type="ECO:0000313" key="5">
    <source>
        <dbReference type="Proteomes" id="UP001501940"/>
    </source>
</evidence>
<keyword evidence="5" id="KW-1185">Reference proteome</keyword>
<keyword evidence="2" id="KW-0391">Immunity</keyword>
<reference evidence="4" key="2">
    <citation type="submission" date="2025-08" db="UniProtKB">
        <authorList>
            <consortium name="Ensembl"/>
        </authorList>
    </citation>
    <scope>IDENTIFICATION</scope>
</reference>
<dbReference type="Pfam" id="PF07686">
    <property type="entry name" value="V-set"/>
    <property type="match status" value="1"/>
</dbReference>
<dbReference type="SMART" id="SM00406">
    <property type="entry name" value="IGv"/>
    <property type="match status" value="1"/>
</dbReference>
<evidence type="ECO:0000256" key="2">
    <source>
        <dbReference type="ARBA" id="ARBA00022859"/>
    </source>
</evidence>
<reference evidence="4" key="3">
    <citation type="submission" date="2025-09" db="UniProtKB">
        <authorList>
            <consortium name="Ensembl"/>
        </authorList>
    </citation>
    <scope>IDENTIFICATION</scope>
</reference>
<dbReference type="InterPro" id="IPR007110">
    <property type="entry name" value="Ig-like_dom"/>
</dbReference>
<dbReference type="SUPFAM" id="SSF48726">
    <property type="entry name" value="Immunoglobulin"/>
    <property type="match status" value="1"/>
</dbReference>
<sequence>MISGFKILSALSTGASDTKHIYQTPPAIIKRTSESVDGEIKCSHNITNHDVILWYKQDKHKALKFLGYLNMNLPPNIEEDVKGKISFDGDGQKHSGLTILDLKLDDSAVYFCAASYTVLQNPQSQYKNSPSSERRDILAFQHLQPTTIKTKPLICKQQLTGSHAATLPPAPLHISGTIRLSDTFCPRQHGNYHQTRRPWIITHFTVDFR</sequence>
<dbReference type="InterPro" id="IPR013783">
    <property type="entry name" value="Ig-like_fold"/>
</dbReference>
<dbReference type="Ensembl" id="ENSAOCT00000075319.1">
    <property type="protein sequence ID" value="ENSAOCP00000049511.1"/>
    <property type="gene ID" value="ENSAOCG00000028666.1"/>
</dbReference>
<evidence type="ECO:0000313" key="4">
    <source>
        <dbReference type="Ensembl" id="ENSAOCP00000049511.1"/>
    </source>
</evidence>
<accession>A0AAQ5YCE6</accession>
<reference evidence="4 5" key="1">
    <citation type="submission" date="2022-01" db="EMBL/GenBank/DDBJ databases">
        <title>A chromosome-scale genome assembly of the false clownfish, Amphiprion ocellaris.</title>
        <authorList>
            <person name="Ryu T."/>
        </authorList>
    </citation>
    <scope>NUCLEOTIDE SEQUENCE [LARGE SCALE GENOMIC DNA]</scope>
</reference>
<protein>
    <recommendedName>
        <fullName evidence="3">Ig-like domain-containing protein</fullName>
    </recommendedName>
</protein>
<dbReference type="GO" id="GO:0005886">
    <property type="term" value="C:plasma membrane"/>
    <property type="evidence" value="ECO:0007669"/>
    <property type="project" value="TreeGrafter"/>
</dbReference>
<dbReference type="Gene3D" id="2.60.40.10">
    <property type="entry name" value="Immunoglobulins"/>
    <property type="match status" value="1"/>
</dbReference>
<dbReference type="AlphaFoldDB" id="A0AAQ5YCE6"/>
<organism evidence="4 5">
    <name type="scientific">Amphiprion ocellaris</name>
    <name type="common">Clown anemonefish</name>
    <dbReference type="NCBI Taxonomy" id="80972"/>
    <lineage>
        <taxon>Eukaryota</taxon>
        <taxon>Metazoa</taxon>
        <taxon>Chordata</taxon>
        <taxon>Craniata</taxon>
        <taxon>Vertebrata</taxon>
        <taxon>Euteleostomi</taxon>
        <taxon>Actinopterygii</taxon>
        <taxon>Neopterygii</taxon>
        <taxon>Teleostei</taxon>
        <taxon>Neoteleostei</taxon>
        <taxon>Acanthomorphata</taxon>
        <taxon>Ovalentaria</taxon>
        <taxon>Pomacentridae</taxon>
        <taxon>Amphiprion</taxon>
    </lineage>
</organism>
<dbReference type="Proteomes" id="UP001501940">
    <property type="component" value="Chromosome 20"/>
</dbReference>
<dbReference type="PANTHER" id="PTHR23268:SF102">
    <property type="entry name" value="IMMUNOGLOBULIN V-SET DOMAIN-CONTAINING PROTEIN"/>
    <property type="match status" value="1"/>
</dbReference>
<evidence type="ECO:0000259" key="3">
    <source>
        <dbReference type="PROSITE" id="PS50835"/>
    </source>
</evidence>